<dbReference type="GO" id="GO:0030288">
    <property type="term" value="C:outer membrane-bounded periplasmic space"/>
    <property type="evidence" value="ECO:0007669"/>
    <property type="project" value="TreeGrafter"/>
</dbReference>
<dbReference type="EMBL" id="FOZV01000007">
    <property type="protein sequence ID" value="SFS82793.1"/>
    <property type="molecule type" value="Genomic_DNA"/>
</dbReference>
<feature type="domain" description="Heavy metal binding" evidence="6">
    <location>
        <begin position="51"/>
        <end position="77"/>
    </location>
</feature>
<keyword evidence="3" id="KW-0732">Signal</keyword>
<dbReference type="RefSeq" id="WP_177221891.1">
    <property type="nucleotide sequence ID" value="NZ_FOZV01000007.1"/>
</dbReference>
<feature type="domain" description="CusB-like barrel-sandwich hybrid" evidence="8">
    <location>
        <begin position="130"/>
        <end position="247"/>
    </location>
</feature>
<evidence type="ECO:0000259" key="8">
    <source>
        <dbReference type="Pfam" id="PF25919"/>
    </source>
</evidence>
<dbReference type="InterPro" id="IPR058791">
    <property type="entry name" value="3HB_CusB"/>
</dbReference>
<dbReference type="InterPro" id="IPR058649">
    <property type="entry name" value="CzcB_C"/>
</dbReference>
<dbReference type="PANTHER" id="PTHR30097">
    <property type="entry name" value="CATION EFFLUX SYSTEM PROTEIN CUSB"/>
    <property type="match status" value="1"/>
</dbReference>
<dbReference type="GO" id="GO:0016020">
    <property type="term" value="C:membrane"/>
    <property type="evidence" value="ECO:0007669"/>
    <property type="project" value="InterPro"/>
</dbReference>
<feature type="domain" description="CzcB-like C-terminal circularly permuted SH3-like" evidence="10">
    <location>
        <begin position="334"/>
        <end position="393"/>
    </location>
</feature>
<dbReference type="InterPro" id="IPR058792">
    <property type="entry name" value="Beta-barrel_RND_2"/>
</dbReference>
<dbReference type="SUPFAM" id="SSF111369">
    <property type="entry name" value="HlyD-like secretion proteins"/>
    <property type="match status" value="1"/>
</dbReference>
<dbReference type="STRING" id="871741.SAMN05192570_2841"/>
<evidence type="ECO:0000313" key="11">
    <source>
        <dbReference type="EMBL" id="SFS82793.1"/>
    </source>
</evidence>
<keyword evidence="12" id="KW-1185">Reference proteome</keyword>
<name>A0A1I6T122_9CAUL</name>
<dbReference type="GO" id="GO:0060003">
    <property type="term" value="P:copper ion export"/>
    <property type="evidence" value="ECO:0007669"/>
    <property type="project" value="TreeGrafter"/>
</dbReference>
<dbReference type="Pfam" id="PF25869">
    <property type="entry name" value="3HB_CusB"/>
    <property type="match status" value="1"/>
</dbReference>
<evidence type="ECO:0000256" key="1">
    <source>
        <dbReference type="ARBA" id="ARBA00009477"/>
    </source>
</evidence>
<reference evidence="12" key="1">
    <citation type="submission" date="2016-10" db="EMBL/GenBank/DDBJ databases">
        <authorList>
            <person name="Varghese N."/>
            <person name="Submissions S."/>
        </authorList>
    </citation>
    <scope>NUCLEOTIDE SEQUENCE [LARGE SCALE GENOMIC DNA]</scope>
    <source>
        <strain evidence="12">CGMCC 1.10683</strain>
    </source>
</reference>
<dbReference type="InterPro" id="IPR045800">
    <property type="entry name" value="HMBD"/>
</dbReference>
<accession>A0A1I6T122</accession>
<dbReference type="Proteomes" id="UP000198788">
    <property type="component" value="Unassembled WGS sequence"/>
</dbReference>
<proteinExistence type="inferred from homology"/>
<dbReference type="NCBIfam" id="TIGR01730">
    <property type="entry name" value="RND_mfp"/>
    <property type="match status" value="1"/>
</dbReference>
<keyword evidence="4" id="KW-0406">Ion transport</keyword>
<feature type="domain" description="CusB-like beta-barrel" evidence="9">
    <location>
        <begin position="251"/>
        <end position="326"/>
    </location>
</feature>
<dbReference type="GO" id="GO:0046914">
    <property type="term" value="F:transition metal ion binding"/>
    <property type="evidence" value="ECO:0007669"/>
    <property type="project" value="TreeGrafter"/>
</dbReference>
<dbReference type="Pfam" id="PF25975">
    <property type="entry name" value="CzcB_C"/>
    <property type="match status" value="1"/>
</dbReference>
<sequence length="429" mass="44591">MTRIAQNRSRLALGAAGLLILGAAVGVAVVRVLPAGETSPAAQAPERRVLYWYDPMAPDRHFDAPGKSPFMDMPLVPRYADEAEAGQQAGVRIDPALTQALGARYAVVQRGVLAGDLTVTAVVDFNQRDVAVVQARAGGFVQRVYGRAPGDVIAAGAPLADLLVPEWGGAQAEYLAVRSAGDPRLVQAARQRLLLLGMPEALISAVERSGRPRTTVTVTSPSGGVIRTLSVRAGMTVSQGQTLAEVNGLSTVWLNAAVPEAQASRLRVGQAVEVTFVGFPGERFSGRLGALLPEVSGDSRTLTARVELANRGGRLRPGMFGQVVFGGGTEETLLVPSEAVIRTGTRTLVMLAEGDGRYRAAEVRIGREAGGQTQILQGLAEGERVVASGQFLIDSEASLSGVAVRPLSGTAASPRPAQASGHAGHGGAH</sequence>
<feature type="region of interest" description="Disordered" evidence="5">
    <location>
        <begin position="407"/>
        <end position="429"/>
    </location>
</feature>
<dbReference type="Gene3D" id="2.40.420.20">
    <property type="match status" value="1"/>
</dbReference>
<protein>
    <submittedName>
        <fullName evidence="11">Membrane fusion protein, Cu(I)/Ag(I) efflux system</fullName>
    </submittedName>
</protein>
<dbReference type="FunFam" id="2.40.30.170:FF:000010">
    <property type="entry name" value="Efflux RND transporter periplasmic adaptor subunit"/>
    <property type="match status" value="1"/>
</dbReference>
<comment type="similarity">
    <text evidence="1">Belongs to the membrane fusion protein (MFP) (TC 8.A.1) family.</text>
</comment>
<evidence type="ECO:0000256" key="2">
    <source>
        <dbReference type="ARBA" id="ARBA00022448"/>
    </source>
</evidence>
<dbReference type="Pfam" id="PF25919">
    <property type="entry name" value="BSH_CusB"/>
    <property type="match status" value="1"/>
</dbReference>
<dbReference type="GO" id="GO:0022857">
    <property type="term" value="F:transmembrane transporter activity"/>
    <property type="evidence" value="ECO:0007669"/>
    <property type="project" value="InterPro"/>
</dbReference>
<evidence type="ECO:0000256" key="5">
    <source>
        <dbReference type="SAM" id="MobiDB-lite"/>
    </source>
</evidence>
<evidence type="ECO:0000313" key="12">
    <source>
        <dbReference type="Proteomes" id="UP000198788"/>
    </source>
</evidence>
<dbReference type="InterPro" id="IPR058790">
    <property type="entry name" value="BSH_CusB"/>
</dbReference>
<dbReference type="FunFam" id="2.40.420.20:FF:000003">
    <property type="entry name" value="Cation efflux system protein cusB"/>
    <property type="match status" value="1"/>
</dbReference>
<evidence type="ECO:0000259" key="10">
    <source>
        <dbReference type="Pfam" id="PF25975"/>
    </source>
</evidence>
<evidence type="ECO:0000259" key="6">
    <source>
        <dbReference type="Pfam" id="PF19335"/>
    </source>
</evidence>
<dbReference type="Pfam" id="PF25954">
    <property type="entry name" value="Beta-barrel_RND_2"/>
    <property type="match status" value="1"/>
</dbReference>
<organism evidence="11 12">
    <name type="scientific">Brevundimonas viscosa</name>
    <dbReference type="NCBI Taxonomy" id="871741"/>
    <lineage>
        <taxon>Bacteria</taxon>
        <taxon>Pseudomonadati</taxon>
        <taxon>Pseudomonadota</taxon>
        <taxon>Alphaproteobacteria</taxon>
        <taxon>Caulobacterales</taxon>
        <taxon>Caulobacteraceae</taxon>
        <taxon>Brevundimonas</taxon>
    </lineage>
</organism>
<dbReference type="GO" id="GO:0015679">
    <property type="term" value="P:plasma membrane copper ion transport"/>
    <property type="evidence" value="ECO:0007669"/>
    <property type="project" value="TreeGrafter"/>
</dbReference>
<evidence type="ECO:0000259" key="7">
    <source>
        <dbReference type="Pfam" id="PF25869"/>
    </source>
</evidence>
<gene>
    <name evidence="11" type="ORF">SAMN05192570_2841</name>
</gene>
<evidence type="ECO:0000259" key="9">
    <source>
        <dbReference type="Pfam" id="PF25954"/>
    </source>
</evidence>
<evidence type="ECO:0000256" key="4">
    <source>
        <dbReference type="ARBA" id="ARBA00023065"/>
    </source>
</evidence>
<evidence type="ECO:0000256" key="3">
    <source>
        <dbReference type="ARBA" id="ARBA00022729"/>
    </source>
</evidence>
<dbReference type="AlphaFoldDB" id="A0A1I6T122"/>
<dbReference type="Pfam" id="PF19335">
    <property type="entry name" value="HMBD"/>
    <property type="match status" value="1"/>
</dbReference>
<dbReference type="Gene3D" id="6.10.140.730">
    <property type="match status" value="1"/>
</dbReference>
<dbReference type="Gene3D" id="2.40.30.170">
    <property type="match status" value="1"/>
</dbReference>
<dbReference type="InterPro" id="IPR006143">
    <property type="entry name" value="RND_pump_MFP"/>
</dbReference>
<dbReference type="InterPro" id="IPR051909">
    <property type="entry name" value="MFP_Cation_Efflux"/>
</dbReference>
<keyword evidence="2" id="KW-0813">Transport</keyword>
<feature type="domain" description="CusB-like three alpha-helical bundle" evidence="7">
    <location>
        <begin position="166"/>
        <end position="214"/>
    </location>
</feature>
<dbReference type="PANTHER" id="PTHR30097:SF15">
    <property type="entry name" value="CATION EFFLUX SYSTEM PROTEIN CUSB"/>
    <property type="match status" value="1"/>
</dbReference>